<evidence type="ECO:0000256" key="8">
    <source>
        <dbReference type="ARBA" id="ARBA00023128"/>
    </source>
</evidence>
<keyword evidence="4" id="KW-0813">Transport</keyword>
<dbReference type="AlphaFoldDB" id="A0A0N0U522"/>
<accession>A0A0N0U522</accession>
<dbReference type="PANTHER" id="PTHR12022">
    <property type="entry name" value="UBIQUINOL-CYTOCHROME C REDUCTASE COMPLEX 14 KD PROTEIN"/>
    <property type="match status" value="1"/>
</dbReference>
<protein>
    <recommendedName>
        <fullName evidence="3">Cytochrome b-c1 complex subunit 7</fullName>
    </recommendedName>
    <alternativeName>
        <fullName evidence="10">Complex III subunit VII</fullName>
    </alternativeName>
    <alternativeName>
        <fullName evidence="11">Ubiquinol-cytochrome c reductase complex 14 kDa protein</fullName>
    </alternativeName>
</protein>
<keyword evidence="9" id="KW-0472">Membrane</keyword>
<evidence type="ECO:0000256" key="11">
    <source>
        <dbReference type="ARBA" id="ARBA00032927"/>
    </source>
</evidence>
<organism evidence="13 14">
    <name type="scientific">Melipona quadrifasciata</name>
    <dbReference type="NCBI Taxonomy" id="166423"/>
    <lineage>
        <taxon>Eukaryota</taxon>
        <taxon>Metazoa</taxon>
        <taxon>Ecdysozoa</taxon>
        <taxon>Arthropoda</taxon>
        <taxon>Hexapoda</taxon>
        <taxon>Insecta</taxon>
        <taxon>Pterygota</taxon>
        <taxon>Neoptera</taxon>
        <taxon>Endopterygota</taxon>
        <taxon>Hymenoptera</taxon>
        <taxon>Apocrita</taxon>
        <taxon>Aculeata</taxon>
        <taxon>Apoidea</taxon>
        <taxon>Anthophila</taxon>
        <taxon>Apidae</taxon>
        <taxon>Melipona</taxon>
    </lineage>
</organism>
<keyword evidence="5" id="KW-0679">Respiratory chain</keyword>
<evidence type="ECO:0000256" key="3">
    <source>
        <dbReference type="ARBA" id="ARBA00016323"/>
    </source>
</evidence>
<dbReference type="EMBL" id="KQ435804">
    <property type="protein sequence ID" value="KOX73051.1"/>
    <property type="molecule type" value="Genomic_DNA"/>
</dbReference>
<evidence type="ECO:0000256" key="1">
    <source>
        <dbReference type="ARBA" id="ARBA00004443"/>
    </source>
</evidence>
<keyword evidence="6" id="KW-0999">Mitochondrion inner membrane</keyword>
<dbReference type="InterPro" id="IPR003197">
    <property type="entry name" value="QCR7"/>
</dbReference>
<evidence type="ECO:0000256" key="12">
    <source>
        <dbReference type="ARBA" id="ARBA00038521"/>
    </source>
</evidence>
<keyword evidence="14" id="KW-1185">Reference proteome</keyword>
<evidence type="ECO:0000256" key="4">
    <source>
        <dbReference type="ARBA" id="ARBA00022448"/>
    </source>
</evidence>
<dbReference type="GO" id="GO:0005743">
    <property type="term" value="C:mitochondrial inner membrane"/>
    <property type="evidence" value="ECO:0007669"/>
    <property type="project" value="UniProtKB-SubCell"/>
</dbReference>
<proteinExistence type="inferred from homology"/>
<comment type="similarity">
    <text evidence="2">Belongs to the UQCRB/QCR7 family.</text>
</comment>
<name>A0A0N0U522_9HYME</name>
<evidence type="ECO:0000256" key="10">
    <source>
        <dbReference type="ARBA" id="ARBA00031021"/>
    </source>
</evidence>
<evidence type="ECO:0000313" key="13">
    <source>
        <dbReference type="EMBL" id="KOX73051.1"/>
    </source>
</evidence>
<evidence type="ECO:0000256" key="6">
    <source>
        <dbReference type="ARBA" id="ARBA00022792"/>
    </source>
</evidence>
<comment type="subcellular location">
    <subcellularLocation>
        <location evidence="1">Mitochondrion inner membrane</location>
        <topology evidence="1">Peripheral membrane protein</topology>
        <orientation evidence="1">Matrix side</orientation>
    </subcellularLocation>
</comment>
<comment type="subunit">
    <text evidence="12">Component of the ubiquinol-cytochrome c oxidoreductase (cytochrome b-c1 complex, complex III, CIII), a multisubunit enzyme composed of 3 respiratory subunits cytochrome b, cytochrome c1 and Rieske protein, 2 core protein subunits, and additional low-molecular weight protein subunits. The complex exists as an obligatory dimer and forms supercomplexes (SCs) in the inner mitochondrial membrane with cytochrome c oxidase (complex IV, CIV).</text>
</comment>
<dbReference type="GO" id="GO:0045275">
    <property type="term" value="C:respiratory chain complex III"/>
    <property type="evidence" value="ECO:0007669"/>
    <property type="project" value="InterPro"/>
</dbReference>
<dbReference type="OrthoDB" id="425749at2759"/>
<evidence type="ECO:0000256" key="5">
    <source>
        <dbReference type="ARBA" id="ARBA00022660"/>
    </source>
</evidence>
<dbReference type="Proteomes" id="UP000053105">
    <property type="component" value="Unassembled WGS sequence"/>
</dbReference>
<sequence>MEDCYSLCMSPRMYCLFATKKDIYERHVLIKDKPRKRSNTFGRFLNGSKHMVNCVRVPANMYELHRWRKNGTSREDEDLEPQEEPSRGKNAIVERMKLRETKRNGNWSSRASDKGVVIQDNSDDWKIKFKKFMFNLSGFNKYGLYTHDLFDDEEPVIGEALRRQPKELVDGRNFRCMRASQLDFLKIYLPKEKWITYEQDIEYRYLDPFIEEIMAERMEIYKFGCTNYSDTDWPYFEIK</sequence>
<keyword evidence="7" id="KW-0249">Electron transport</keyword>
<evidence type="ECO:0000256" key="2">
    <source>
        <dbReference type="ARBA" id="ARBA00008554"/>
    </source>
</evidence>
<evidence type="ECO:0000256" key="9">
    <source>
        <dbReference type="ARBA" id="ARBA00023136"/>
    </source>
</evidence>
<reference evidence="13 14" key="1">
    <citation type="submission" date="2015-07" db="EMBL/GenBank/DDBJ databases">
        <title>The genome of Melipona quadrifasciata.</title>
        <authorList>
            <person name="Pan H."/>
            <person name="Kapheim K."/>
        </authorList>
    </citation>
    <scope>NUCLEOTIDE SEQUENCE [LARGE SCALE GENOMIC DNA]</scope>
    <source>
        <strain evidence="13">0111107301</strain>
        <tissue evidence="13">Whole body</tissue>
    </source>
</reference>
<dbReference type="GO" id="GO:0006122">
    <property type="term" value="P:mitochondrial electron transport, ubiquinol to cytochrome c"/>
    <property type="evidence" value="ECO:0007669"/>
    <property type="project" value="InterPro"/>
</dbReference>
<dbReference type="Gene3D" id="1.10.1090.10">
    <property type="entry name" value="Cytochrome b-c1 complex subunit 7"/>
    <property type="match status" value="1"/>
</dbReference>
<keyword evidence="8" id="KW-0496">Mitochondrion</keyword>
<dbReference type="PANTHER" id="PTHR12022:SF0">
    <property type="entry name" value="CYTOCHROME B-C1 COMPLEX SUBUNIT 7"/>
    <property type="match status" value="1"/>
</dbReference>
<gene>
    <name evidence="13" type="ORF">WN51_01773</name>
</gene>
<evidence type="ECO:0000313" key="14">
    <source>
        <dbReference type="Proteomes" id="UP000053105"/>
    </source>
</evidence>
<dbReference type="InterPro" id="IPR036544">
    <property type="entry name" value="QCR7_sf"/>
</dbReference>
<dbReference type="Pfam" id="PF02271">
    <property type="entry name" value="UCR_14kD"/>
    <property type="match status" value="1"/>
</dbReference>
<evidence type="ECO:0000256" key="7">
    <source>
        <dbReference type="ARBA" id="ARBA00022982"/>
    </source>
</evidence>
<dbReference type="SUPFAM" id="SSF81524">
    <property type="entry name" value="14 kDa protein of cytochrome bc1 complex (Ubiquinol-cytochrome c reductase)"/>
    <property type="match status" value="1"/>
</dbReference>
<dbReference type="STRING" id="166423.A0A0N0U522"/>